<evidence type="ECO:0000256" key="6">
    <source>
        <dbReference type="ARBA" id="ARBA00022723"/>
    </source>
</evidence>
<dbReference type="GO" id="GO:0046872">
    <property type="term" value="F:metal ion binding"/>
    <property type="evidence" value="ECO:0007669"/>
    <property type="project" value="UniProtKB-KW"/>
</dbReference>
<dbReference type="PROSITE" id="PS50004">
    <property type="entry name" value="C2"/>
    <property type="match status" value="1"/>
</dbReference>
<dbReference type="EMBL" id="JAYKXN010000001">
    <property type="protein sequence ID" value="KAK7317887.1"/>
    <property type="molecule type" value="Genomic_DNA"/>
</dbReference>
<evidence type="ECO:0000256" key="9">
    <source>
        <dbReference type="ARBA" id="ARBA00023136"/>
    </source>
</evidence>
<dbReference type="GO" id="GO:0009738">
    <property type="term" value="P:abscisic acid-activated signaling pathway"/>
    <property type="evidence" value="ECO:0007669"/>
    <property type="project" value="UniProtKB-KW"/>
</dbReference>
<evidence type="ECO:0000256" key="2">
    <source>
        <dbReference type="ARBA" id="ARBA00004236"/>
    </source>
</evidence>
<keyword evidence="7" id="KW-0106">Calcium</keyword>
<dbReference type="InterPro" id="IPR035892">
    <property type="entry name" value="C2_domain_sf"/>
</dbReference>
<dbReference type="Gene3D" id="2.60.40.150">
    <property type="entry name" value="C2 domain"/>
    <property type="match status" value="1"/>
</dbReference>
<evidence type="ECO:0000256" key="8">
    <source>
        <dbReference type="ARBA" id="ARBA00023121"/>
    </source>
</evidence>
<evidence type="ECO:0000256" key="11">
    <source>
        <dbReference type="ARBA" id="ARBA00024037"/>
    </source>
</evidence>
<feature type="domain" description="C2" evidence="12">
    <location>
        <begin position="1"/>
        <end position="67"/>
    </location>
</feature>
<keyword evidence="3" id="KW-0343">GTPase activation</keyword>
<dbReference type="InterPro" id="IPR044562">
    <property type="entry name" value="CAR1-11"/>
</dbReference>
<dbReference type="GO" id="GO:0008289">
    <property type="term" value="F:lipid binding"/>
    <property type="evidence" value="ECO:0007669"/>
    <property type="project" value="UniProtKB-KW"/>
</dbReference>
<comment type="similarity">
    <text evidence="11">Belongs to the plant CAR protein family.</text>
</comment>
<evidence type="ECO:0000256" key="7">
    <source>
        <dbReference type="ARBA" id="ARBA00022837"/>
    </source>
</evidence>
<dbReference type="Proteomes" id="UP001359559">
    <property type="component" value="Unassembled WGS sequence"/>
</dbReference>
<keyword evidence="8" id="KW-0446">Lipid-binding</keyword>
<dbReference type="SUPFAM" id="SSF49562">
    <property type="entry name" value="C2 domain (Calcium/lipid-binding domain, CaLB)"/>
    <property type="match status" value="1"/>
</dbReference>
<keyword evidence="6" id="KW-0479">Metal-binding</keyword>
<evidence type="ECO:0000256" key="5">
    <source>
        <dbReference type="ARBA" id="ARBA00022682"/>
    </source>
</evidence>
<dbReference type="InterPro" id="IPR000008">
    <property type="entry name" value="C2_dom"/>
</dbReference>
<evidence type="ECO:0000313" key="13">
    <source>
        <dbReference type="EMBL" id="KAK7317887.1"/>
    </source>
</evidence>
<evidence type="ECO:0000256" key="10">
    <source>
        <dbReference type="ARBA" id="ARBA00023242"/>
    </source>
</evidence>
<dbReference type="PANTHER" id="PTHR45933:SF21">
    <property type="entry name" value="CALCIUM-DEPENDENT LIPID-BINDING (CALB DOMAIN) FAMILY PROTEIN"/>
    <property type="match status" value="1"/>
</dbReference>
<dbReference type="PANTHER" id="PTHR45933">
    <property type="entry name" value="PROTEIN C2-DOMAIN ABA-RELATED 4"/>
    <property type="match status" value="1"/>
</dbReference>
<keyword evidence="14" id="KW-1185">Reference proteome</keyword>
<evidence type="ECO:0000256" key="3">
    <source>
        <dbReference type="ARBA" id="ARBA00022468"/>
    </source>
</evidence>
<keyword evidence="9" id="KW-0472">Membrane</keyword>
<evidence type="ECO:0000256" key="1">
    <source>
        <dbReference type="ARBA" id="ARBA00004123"/>
    </source>
</evidence>
<evidence type="ECO:0000256" key="4">
    <source>
        <dbReference type="ARBA" id="ARBA00022475"/>
    </source>
</evidence>
<gene>
    <name evidence="13" type="ORF">RJT34_02487</name>
</gene>
<keyword evidence="4" id="KW-1003">Cell membrane</keyword>
<dbReference type="GO" id="GO:0005096">
    <property type="term" value="F:GTPase activator activity"/>
    <property type="evidence" value="ECO:0007669"/>
    <property type="project" value="UniProtKB-KW"/>
</dbReference>
<comment type="subcellular location">
    <subcellularLocation>
        <location evidence="2">Cell membrane</location>
    </subcellularLocation>
    <subcellularLocation>
        <location evidence="1">Nucleus</location>
    </subcellularLocation>
</comment>
<accession>A0AAN9KKK5</accession>
<keyword evidence="5" id="KW-0938">Abscisic acid signaling pathway</keyword>
<name>A0AAN9KKK5_CLITE</name>
<proteinExistence type="inferred from homology"/>
<comment type="caution">
    <text evidence="13">The sequence shown here is derived from an EMBL/GenBank/DDBJ whole genome shotgun (WGS) entry which is preliminary data.</text>
</comment>
<dbReference type="GO" id="GO:0005634">
    <property type="term" value="C:nucleus"/>
    <property type="evidence" value="ECO:0007669"/>
    <property type="project" value="UniProtKB-SubCell"/>
</dbReference>
<protein>
    <recommendedName>
        <fullName evidence="12">C2 domain-containing protein</fullName>
    </recommendedName>
</protein>
<evidence type="ECO:0000313" key="14">
    <source>
        <dbReference type="Proteomes" id="UP001359559"/>
    </source>
</evidence>
<reference evidence="13 14" key="1">
    <citation type="submission" date="2024-01" db="EMBL/GenBank/DDBJ databases">
        <title>The genomes of 5 underutilized Papilionoideae crops provide insights into root nodulation and disease resistance.</title>
        <authorList>
            <person name="Yuan L."/>
        </authorList>
    </citation>
    <scope>NUCLEOTIDE SEQUENCE [LARGE SCALE GENOMIC DNA]</scope>
    <source>
        <strain evidence="13">LY-2023</strain>
        <tissue evidence="13">Leaf</tissue>
    </source>
</reference>
<dbReference type="Pfam" id="PF00168">
    <property type="entry name" value="C2"/>
    <property type="match status" value="1"/>
</dbReference>
<evidence type="ECO:0000259" key="12">
    <source>
        <dbReference type="PROSITE" id="PS50004"/>
    </source>
</evidence>
<organism evidence="13 14">
    <name type="scientific">Clitoria ternatea</name>
    <name type="common">Butterfly pea</name>
    <dbReference type="NCBI Taxonomy" id="43366"/>
    <lineage>
        <taxon>Eukaryota</taxon>
        <taxon>Viridiplantae</taxon>
        <taxon>Streptophyta</taxon>
        <taxon>Embryophyta</taxon>
        <taxon>Tracheophyta</taxon>
        <taxon>Spermatophyta</taxon>
        <taxon>Magnoliopsida</taxon>
        <taxon>eudicotyledons</taxon>
        <taxon>Gunneridae</taxon>
        <taxon>Pentapetalae</taxon>
        <taxon>rosids</taxon>
        <taxon>fabids</taxon>
        <taxon>Fabales</taxon>
        <taxon>Fabaceae</taxon>
        <taxon>Papilionoideae</taxon>
        <taxon>50 kb inversion clade</taxon>
        <taxon>NPAAA clade</taxon>
        <taxon>indigoferoid/millettioid clade</taxon>
        <taxon>Phaseoleae</taxon>
        <taxon>Clitoria</taxon>
    </lineage>
</organism>
<keyword evidence="10" id="KW-0539">Nucleus</keyword>
<sequence>MKLKTGVVKDTLNPEWNEELTLYVKDINIPIHMIVTDKDTFTMDDNMGEAYIDLKPYLKCVKIELNDLLDDHVIKKVQLNTTNCLAKESSCIWRNGKVIQEMSLRLRNVNSGEIFMEIEWVNLPNSKGLLENGRNRSHRACQ</sequence>
<dbReference type="AlphaFoldDB" id="A0AAN9KKK5"/>
<dbReference type="GO" id="GO:0005886">
    <property type="term" value="C:plasma membrane"/>
    <property type="evidence" value="ECO:0007669"/>
    <property type="project" value="UniProtKB-SubCell"/>
</dbReference>